<dbReference type="RefSeq" id="WP_254154884.1">
    <property type="nucleotide sequence ID" value="NZ_JAHESD010000042.1"/>
</dbReference>
<dbReference type="Proteomes" id="UP000772618">
    <property type="component" value="Unassembled WGS sequence"/>
</dbReference>
<dbReference type="InterPro" id="IPR029032">
    <property type="entry name" value="AhpD-like"/>
</dbReference>
<organism evidence="2 3">
    <name type="scientific">Chryseosolibacter indicus</name>
    <dbReference type="NCBI Taxonomy" id="2782351"/>
    <lineage>
        <taxon>Bacteria</taxon>
        <taxon>Pseudomonadati</taxon>
        <taxon>Bacteroidota</taxon>
        <taxon>Cytophagia</taxon>
        <taxon>Cytophagales</taxon>
        <taxon>Chryseotaleaceae</taxon>
        <taxon>Chryseosolibacter</taxon>
    </lineage>
</organism>
<sequence>MEKRVNVSETEPLAYKAMYALEGYLSKTQITKIHKDLIKIRASQINGCAFCIDLHTKDALKNGESNQRIFLLNAWRETDLFSEEEKVILAMTEEITLIHNRGLSDETYKRAERMFGKNYIAQVIMAIATINTWNRIAISTHLQPEIVNNKEYVL</sequence>
<name>A0ABS5VVM3_9BACT</name>
<dbReference type="PANTHER" id="PTHR34846:SF10">
    <property type="entry name" value="CYTOPLASMIC PROTEIN"/>
    <property type="match status" value="1"/>
</dbReference>
<keyword evidence="3" id="KW-1185">Reference proteome</keyword>
<gene>
    <name evidence="2" type="ORF">KK060_16645</name>
</gene>
<dbReference type="InterPro" id="IPR004675">
    <property type="entry name" value="AhpD_core"/>
</dbReference>
<dbReference type="NCBIfam" id="TIGR00778">
    <property type="entry name" value="ahpD_dom"/>
    <property type="match status" value="1"/>
</dbReference>
<evidence type="ECO:0000259" key="1">
    <source>
        <dbReference type="Pfam" id="PF02627"/>
    </source>
</evidence>
<evidence type="ECO:0000313" key="2">
    <source>
        <dbReference type="EMBL" id="MBT1704924.1"/>
    </source>
</evidence>
<proteinExistence type="predicted"/>
<dbReference type="EMBL" id="JAHESD010000042">
    <property type="protein sequence ID" value="MBT1704924.1"/>
    <property type="molecule type" value="Genomic_DNA"/>
</dbReference>
<dbReference type="InterPro" id="IPR003779">
    <property type="entry name" value="CMD-like"/>
</dbReference>
<reference evidence="2 3" key="1">
    <citation type="submission" date="2021-05" db="EMBL/GenBank/DDBJ databases">
        <title>A Polyphasic approach of four new species of the genus Ohtaekwangia: Ohtaekwangia histidinii sp. nov., Ohtaekwangia cretensis sp. nov., Ohtaekwangia indiensis sp. nov., Ohtaekwangia reichenbachii sp. nov. from diverse environment.</title>
        <authorList>
            <person name="Octaviana S."/>
        </authorList>
    </citation>
    <scope>NUCLEOTIDE SEQUENCE [LARGE SCALE GENOMIC DNA]</scope>
    <source>
        <strain evidence="2 3">PWU20</strain>
    </source>
</reference>
<evidence type="ECO:0000313" key="3">
    <source>
        <dbReference type="Proteomes" id="UP000772618"/>
    </source>
</evidence>
<comment type="caution">
    <text evidence="2">The sequence shown here is derived from an EMBL/GenBank/DDBJ whole genome shotgun (WGS) entry which is preliminary data.</text>
</comment>
<dbReference type="Pfam" id="PF02627">
    <property type="entry name" value="CMD"/>
    <property type="match status" value="1"/>
</dbReference>
<dbReference type="PANTHER" id="PTHR34846">
    <property type="entry name" value="4-CARBOXYMUCONOLACTONE DECARBOXYLASE FAMILY PROTEIN (AFU_ORTHOLOGUE AFUA_6G11590)"/>
    <property type="match status" value="1"/>
</dbReference>
<accession>A0ABS5VVM3</accession>
<dbReference type="Gene3D" id="1.20.1290.10">
    <property type="entry name" value="AhpD-like"/>
    <property type="match status" value="1"/>
</dbReference>
<protein>
    <submittedName>
        <fullName evidence="2">Carboxymuconolactone decarboxylase family protein</fullName>
    </submittedName>
</protein>
<feature type="domain" description="Carboxymuconolactone decarboxylase-like" evidence="1">
    <location>
        <begin position="12"/>
        <end position="94"/>
    </location>
</feature>
<dbReference type="SUPFAM" id="SSF69118">
    <property type="entry name" value="AhpD-like"/>
    <property type="match status" value="1"/>
</dbReference>